<organism evidence="2 3">
    <name type="scientific">Tepidibacter hydrothermalis</name>
    <dbReference type="NCBI Taxonomy" id="3036126"/>
    <lineage>
        <taxon>Bacteria</taxon>
        <taxon>Bacillati</taxon>
        <taxon>Bacillota</taxon>
        <taxon>Clostridia</taxon>
        <taxon>Peptostreptococcales</taxon>
        <taxon>Peptostreptococcaceae</taxon>
        <taxon>Tepidibacter</taxon>
    </lineage>
</organism>
<proteinExistence type="predicted"/>
<keyword evidence="3" id="KW-1185">Reference proteome</keyword>
<gene>
    <name evidence="2" type="ORF">P4S50_18900</name>
</gene>
<dbReference type="Proteomes" id="UP001222800">
    <property type="component" value="Chromosome"/>
</dbReference>
<feature type="coiled-coil region" evidence="1">
    <location>
        <begin position="61"/>
        <end position="88"/>
    </location>
</feature>
<dbReference type="RefSeq" id="WP_277732318.1">
    <property type="nucleotide sequence ID" value="NZ_CP120733.1"/>
</dbReference>
<sequence length="138" mass="16180">MYVIFKDDIIDSNDIKEIILDNSEFNILEDMSLRSKREDMLAFNMSISIDVLNEMLKDDGYDLEEENKEELLDEYMDLADTLAVELEEYMPERTILKAYSYKYDEVEGCIKLVFVMCHRDIGELKLSDIVKRLLSIVG</sequence>
<dbReference type="EMBL" id="CP120733">
    <property type="protein sequence ID" value="WFD10343.1"/>
    <property type="molecule type" value="Genomic_DNA"/>
</dbReference>
<evidence type="ECO:0000313" key="2">
    <source>
        <dbReference type="EMBL" id="WFD10343.1"/>
    </source>
</evidence>
<evidence type="ECO:0000313" key="3">
    <source>
        <dbReference type="Proteomes" id="UP001222800"/>
    </source>
</evidence>
<accession>A0ABY8EBP1</accession>
<protein>
    <submittedName>
        <fullName evidence="2">Uncharacterized protein</fullName>
    </submittedName>
</protein>
<name>A0ABY8EBP1_9FIRM</name>
<evidence type="ECO:0000256" key="1">
    <source>
        <dbReference type="SAM" id="Coils"/>
    </source>
</evidence>
<keyword evidence="1" id="KW-0175">Coiled coil</keyword>
<reference evidence="2 3" key="1">
    <citation type="submission" date="2023-03" db="EMBL/GenBank/DDBJ databases">
        <title>Complete genome sequence of Tepidibacter sp. SWIR-1, isolated from a deep-sea hydrothermal vent.</title>
        <authorList>
            <person name="Li X."/>
        </authorList>
    </citation>
    <scope>NUCLEOTIDE SEQUENCE [LARGE SCALE GENOMIC DNA]</scope>
    <source>
        <strain evidence="2 3">SWIR-1</strain>
    </source>
</reference>